<feature type="region of interest" description="Disordered" evidence="1">
    <location>
        <begin position="1"/>
        <end position="24"/>
    </location>
</feature>
<comment type="caution">
    <text evidence="2">The sequence shown here is derived from an EMBL/GenBank/DDBJ whole genome shotgun (WGS) entry which is preliminary data.</text>
</comment>
<keyword evidence="3" id="KW-1185">Reference proteome</keyword>
<name>A0A928ZVN0_LEPEC</name>
<organism evidence="2 3">
    <name type="scientific">Leptolyngbya cf. ectocarpi LEGE 11479</name>
    <dbReference type="NCBI Taxonomy" id="1828722"/>
    <lineage>
        <taxon>Bacteria</taxon>
        <taxon>Bacillati</taxon>
        <taxon>Cyanobacteriota</taxon>
        <taxon>Cyanophyceae</taxon>
        <taxon>Leptolyngbyales</taxon>
        <taxon>Leptolyngbyaceae</taxon>
        <taxon>Leptolyngbya group</taxon>
        <taxon>Leptolyngbya</taxon>
    </lineage>
</organism>
<dbReference type="Gene3D" id="3.30.460.10">
    <property type="entry name" value="Beta Polymerase, domain 2"/>
    <property type="match status" value="1"/>
</dbReference>
<dbReference type="Proteomes" id="UP000615026">
    <property type="component" value="Unassembled WGS sequence"/>
</dbReference>
<sequence length="85" mass="9960">MSRFDAKKMSLYRKSAQKRSAKKAHELRTRHQWVLSIANQAAEILKNEFQAQKVVVFGSMVAWQNTHINSDLDLPVFWMKLRGRT</sequence>
<evidence type="ECO:0008006" key="4">
    <source>
        <dbReference type="Google" id="ProtNLM"/>
    </source>
</evidence>
<dbReference type="AlphaFoldDB" id="A0A928ZVN0"/>
<dbReference type="EMBL" id="JADEXP010000156">
    <property type="protein sequence ID" value="MBE9068294.1"/>
    <property type="molecule type" value="Genomic_DNA"/>
</dbReference>
<protein>
    <recommendedName>
        <fullName evidence="4">Polymerase beta nucleotidyltransferase domain-containing protein</fullName>
    </recommendedName>
</protein>
<evidence type="ECO:0000313" key="2">
    <source>
        <dbReference type="EMBL" id="MBE9068294.1"/>
    </source>
</evidence>
<gene>
    <name evidence="2" type="ORF">IQ260_16705</name>
</gene>
<reference evidence="2" key="1">
    <citation type="submission" date="2020-10" db="EMBL/GenBank/DDBJ databases">
        <authorList>
            <person name="Castelo-Branco R."/>
            <person name="Eusebio N."/>
            <person name="Adriana R."/>
            <person name="Vieira A."/>
            <person name="Brugerolle De Fraissinette N."/>
            <person name="Rezende De Castro R."/>
            <person name="Schneider M.P."/>
            <person name="Vasconcelos V."/>
            <person name="Leao P.N."/>
        </authorList>
    </citation>
    <scope>NUCLEOTIDE SEQUENCE</scope>
    <source>
        <strain evidence="2">LEGE 11479</strain>
    </source>
</reference>
<evidence type="ECO:0000256" key="1">
    <source>
        <dbReference type="SAM" id="MobiDB-lite"/>
    </source>
</evidence>
<accession>A0A928ZVN0</accession>
<dbReference type="RefSeq" id="WP_193994242.1">
    <property type="nucleotide sequence ID" value="NZ_JADEXP010000156.1"/>
</dbReference>
<evidence type="ECO:0000313" key="3">
    <source>
        <dbReference type="Proteomes" id="UP000615026"/>
    </source>
</evidence>
<proteinExistence type="predicted"/>
<dbReference type="SUPFAM" id="SSF81301">
    <property type="entry name" value="Nucleotidyltransferase"/>
    <property type="match status" value="1"/>
</dbReference>
<dbReference type="InterPro" id="IPR043519">
    <property type="entry name" value="NT_sf"/>
</dbReference>